<feature type="transmembrane region" description="Helical" evidence="1">
    <location>
        <begin position="831"/>
        <end position="849"/>
    </location>
</feature>
<dbReference type="InterPro" id="IPR001036">
    <property type="entry name" value="Acrflvin-R"/>
</dbReference>
<comment type="caution">
    <text evidence="2">The sequence shown here is derived from an EMBL/GenBank/DDBJ whole genome shotgun (WGS) entry which is preliminary data.</text>
</comment>
<sequence>MKLLKFILNRKILVGLLVLFILAIGSYSVFQLDRELFPEMDFDSAFVEIDAGDMAAIEVERTITTPIEKQLLSINGVTDVHSTTIIGKSNMTIMFERGRGNELSAEVESVVNSAAANNPGIKNVIAGQISINQGYEFFMDISGGDMKEMTTFAKEVLEPRLEALPEVRDVMLSGSFEQELTIDFNRSKITELGIDFQQAINTISNTNTTTTLGTFSGEANNPSLRWNTSLNSIDDVKNISIPSPSGSIPLSDIANISLQPLESSSFVWKDGTKDLIFIQVGRVTDVTQIEMAEAVRNEIQAIRDENLVNGFDIMEIVAQADYIKDSLDGVTNNIIIGGLIAIVILFLFLRNLRATFIIGLSIPTSILLTFLTMWLFDYSFNILTLIALGLGIGMMVDSSIVILESIYRKKEQGLSNFVAVLDGTKEVATAVFASMLTTIVVFLPIGLLGGEIGQFMIILSAVVAITLISSVVVSFTLIPTLSEKFLKLRKHAEKRTNGPIIKAYRKLIQWIVSKKRYSVAVIGLFLILFIGSFLLISKIPMTIMPDMFNRYTELAVDVESGLSLEDKEEVITEITNTLVGIQDVETTYIMDNGTMFYLIINMTKGDEITREQKEVNEEILSSLRTLEENGPIESVASSLTGSSSSPIQVTISGEDFEDLQTIAATFQNELESIKGVVGVKTSVDRTTIEEEIKLKEKEMEEARVTPSQISQYIEQAFLQMEVGALSLDNETIPLKVRWEETTAQRSDLLNLTIPTEIGERKLSHFIELESMNTPNEISHTDGERFVSISADIEGTDLGTVNLDVQRLINNFETPLGYDISVAGDLEQQQQVMIEMLLILIISIFLVYLVMAVQFNHLIHPLVVMAVIPMTIVGVILGLFITKHELSVMSGMGVIMLIGIVLNNAILLIDRTNQLRKQDYSIQEALMQAGTDRIRPIFMTTLTTAGGMLPLALASGTAGNYQAPMATVIISGLLFATFITLLLIPAVYRLFANISFSFSINRKLKKKKKTTAHSATSAVR</sequence>
<evidence type="ECO:0000256" key="1">
    <source>
        <dbReference type="SAM" id="Phobius"/>
    </source>
</evidence>
<feature type="transmembrane region" description="Helical" evidence="1">
    <location>
        <begin position="936"/>
        <end position="958"/>
    </location>
</feature>
<organism evidence="2 3">
    <name type="scientific">Bacillus spongiae</name>
    <dbReference type="NCBI Taxonomy" id="2683610"/>
    <lineage>
        <taxon>Bacteria</taxon>
        <taxon>Bacillati</taxon>
        <taxon>Bacillota</taxon>
        <taxon>Bacilli</taxon>
        <taxon>Bacillales</taxon>
        <taxon>Bacillaceae</taxon>
        <taxon>Bacillus</taxon>
    </lineage>
</organism>
<dbReference type="InterPro" id="IPR027463">
    <property type="entry name" value="AcrB_DN_DC_subdom"/>
</dbReference>
<dbReference type="Pfam" id="PF00873">
    <property type="entry name" value="ACR_tran"/>
    <property type="match status" value="1"/>
</dbReference>
<accession>A0ABU8HDQ0</accession>
<feature type="transmembrane region" description="Helical" evidence="1">
    <location>
        <begin position="887"/>
        <end position="908"/>
    </location>
</feature>
<dbReference type="SUPFAM" id="SSF82866">
    <property type="entry name" value="Multidrug efflux transporter AcrB transmembrane domain"/>
    <property type="match status" value="2"/>
</dbReference>
<dbReference type="Proteomes" id="UP001312865">
    <property type="component" value="Unassembled WGS sequence"/>
</dbReference>
<feature type="transmembrane region" description="Helical" evidence="1">
    <location>
        <begin position="861"/>
        <end position="881"/>
    </location>
</feature>
<dbReference type="Gene3D" id="3.30.2090.10">
    <property type="entry name" value="Multidrug efflux transporter AcrB TolC docking domain, DN and DC subdomains"/>
    <property type="match status" value="2"/>
</dbReference>
<keyword evidence="3" id="KW-1185">Reference proteome</keyword>
<feature type="transmembrane region" description="Helical" evidence="1">
    <location>
        <begin position="427"/>
        <end position="449"/>
    </location>
</feature>
<feature type="transmembrane region" description="Helical" evidence="1">
    <location>
        <begin position="964"/>
        <end position="987"/>
    </location>
</feature>
<feature type="transmembrane region" description="Helical" evidence="1">
    <location>
        <begin position="382"/>
        <end position="406"/>
    </location>
</feature>
<dbReference type="PANTHER" id="PTHR32063:SF0">
    <property type="entry name" value="SWARMING MOTILITY PROTEIN SWRC"/>
    <property type="match status" value="1"/>
</dbReference>
<dbReference type="SUPFAM" id="SSF82693">
    <property type="entry name" value="Multidrug efflux transporter AcrB pore domain, PN1, PN2, PC1 and PC2 subdomains"/>
    <property type="match status" value="2"/>
</dbReference>
<dbReference type="SUPFAM" id="SSF82714">
    <property type="entry name" value="Multidrug efflux transporter AcrB TolC docking domain, DN and DC subdomains"/>
    <property type="match status" value="1"/>
</dbReference>
<keyword evidence="1" id="KW-1133">Transmembrane helix</keyword>
<keyword evidence="1" id="KW-0812">Transmembrane</keyword>
<name>A0ABU8HDQ0_9BACI</name>
<proteinExistence type="predicted"/>
<dbReference type="PANTHER" id="PTHR32063">
    <property type="match status" value="1"/>
</dbReference>
<dbReference type="RefSeq" id="WP_336586925.1">
    <property type="nucleotide sequence ID" value="NZ_JBBAXC010000007.1"/>
</dbReference>
<dbReference type="EMBL" id="JBBAXC010000007">
    <property type="protein sequence ID" value="MEI5907491.1"/>
    <property type="molecule type" value="Genomic_DNA"/>
</dbReference>
<dbReference type="Gene3D" id="3.30.70.1430">
    <property type="entry name" value="Multidrug efflux transporter AcrB pore domain"/>
    <property type="match status" value="2"/>
</dbReference>
<feature type="transmembrane region" description="Helical" evidence="1">
    <location>
        <begin position="455"/>
        <end position="481"/>
    </location>
</feature>
<feature type="transmembrane region" description="Helical" evidence="1">
    <location>
        <begin position="330"/>
        <end position="349"/>
    </location>
</feature>
<dbReference type="Gene3D" id="3.30.70.1320">
    <property type="entry name" value="Multidrug efflux transporter AcrB pore domain like"/>
    <property type="match status" value="1"/>
</dbReference>
<dbReference type="Gene3D" id="1.20.1640.10">
    <property type="entry name" value="Multidrug efflux transporter AcrB transmembrane domain"/>
    <property type="match status" value="2"/>
</dbReference>
<keyword evidence="1" id="KW-0472">Membrane</keyword>
<evidence type="ECO:0000313" key="3">
    <source>
        <dbReference type="Proteomes" id="UP001312865"/>
    </source>
</evidence>
<gene>
    <name evidence="2" type="ORF">WAK64_10520</name>
</gene>
<dbReference type="PRINTS" id="PR00702">
    <property type="entry name" value="ACRIFLAVINRP"/>
</dbReference>
<reference evidence="2 3" key="1">
    <citation type="journal article" date="2018" name="J. Microbiol.">
        <title>Bacillus spongiae sp. nov., isolated from sponge of Jeju Island.</title>
        <authorList>
            <person name="Lee G.E."/>
            <person name="Im W.T."/>
            <person name="Park J.S."/>
        </authorList>
    </citation>
    <scope>NUCLEOTIDE SEQUENCE [LARGE SCALE GENOMIC DNA]</scope>
    <source>
        <strain evidence="2 3">135PIL107-10</strain>
    </source>
</reference>
<dbReference type="Gene3D" id="3.30.70.1440">
    <property type="entry name" value="Multidrug efflux transporter AcrB pore domain"/>
    <property type="match status" value="1"/>
</dbReference>
<evidence type="ECO:0000313" key="2">
    <source>
        <dbReference type="EMBL" id="MEI5907491.1"/>
    </source>
</evidence>
<protein>
    <submittedName>
        <fullName evidence="2">Efflux RND transporter permease subunit</fullName>
    </submittedName>
</protein>
<feature type="transmembrane region" description="Helical" evidence="1">
    <location>
        <begin position="12"/>
        <end position="30"/>
    </location>
</feature>
<feature type="transmembrane region" description="Helical" evidence="1">
    <location>
        <begin position="517"/>
        <end position="536"/>
    </location>
</feature>
<feature type="transmembrane region" description="Helical" evidence="1">
    <location>
        <begin position="356"/>
        <end position="376"/>
    </location>
</feature>